<accession>A0ABU3WZJ0</accession>
<name>A0ABU3WZJ0_9EURY</name>
<protein>
    <submittedName>
        <fullName evidence="2">Uncharacterized protein</fullName>
    </submittedName>
</protein>
<keyword evidence="1" id="KW-1133">Transmembrane helix</keyword>
<organism evidence="2 3">
    <name type="scientific">Methanoculleus caldifontis</name>
    <dbReference type="NCBI Taxonomy" id="2651577"/>
    <lineage>
        <taxon>Archaea</taxon>
        <taxon>Methanobacteriati</taxon>
        <taxon>Methanobacteriota</taxon>
        <taxon>Stenosarchaea group</taxon>
        <taxon>Methanomicrobia</taxon>
        <taxon>Methanomicrobiales</taxon>
        <taxon>Methanomicrobiaceae</taxon>
        <taxon>Methanoculleus</taxon>
    </lineage>
</organism>
<proteinExistence type="predicted"/>
<reference evidence="2 3" key="1">
    <citation type="submission" date="2019-10" db="EMBL/GenBank/DDBJ databases">
        <title>Isolation and characterization of Methanoculleus sp. Wushi-C6 from a hot spring well.</title>
        <authorList>
            <person name="Chen S.-C."/>
            <person name="Lan Z.-H."/>
            <person name="You Y.-T."/>
            <person name="Lai M.-C."/>
        </authorList>
    </citation>
    <scope>NUCLEOTIDE SEQUENCE [LARGE SCALE GENOMIC DNA]</scope>
    <source>
        <strain evidence="2 3">Wushi-C6</strain>
    </source>
</reference>
<comment type="caution">
    <text evidence="2">The sequence shown here is derived from an EMBL/GenBank/DDBJ whole genome shotgun (WGS) entry which is preliminary data.</text>
</comment>
<dbReference type="Proteomes" id="UP001281203">
    <property type="component" value="Unassembled WGS sequence"/>
</dbReference>
<dbReference type="EMBL" id="WBKO01000001">
    <property type="protein sequence ID" value="MDV2480980.1"/>
    <property type="molecule type" value="Genomic_DNA"/>
</dbReference>
<dbReference type="RefSeq" id="WP_317063964.1">
    <property type="nucleotide sequence ID" value="NZ_WBKO01000001.1"/>
</dbReference>
<feature type="transmembrane region" description="Helical" evidence="1">
    <location>
        <begin position="26"/>
        <end position="43"/>
    </location>
</feature>
<sequence length="87" mass="9558">MERRSLVVLIFFGIVAGLYAALTYQWILMILIVALVVLILIAAEMLQQVRLLSAAVATGVADLEESVASMEKTVGEIERRLNDPGDR</sequence>
<keyword evidence="3" id="KW-1185">Reference proteome</keyword>
<keyword evidence="1" id="KW-0812">Transmembrane</keyword>
<evidence type="ECO:0000313" key="3">
    <source>
        <dbReference type="Proteomes" id="UP001281203"/>
    </source>
</evidence>
<gene>
    <name evidence="2" type="ORF">F8E02_02945</name>
</gene>
<evidence type="ECO:0000256" key="1">
    <source>
        <dbReference type="SAM" id="Phobius"/>
    </source>
</evidence>
<evidence type="ECO:0000313" key="2">
    <source>
        <dbReference type="EMBL" id="MDV2480980.1"/>
    </source>
</evidence>
<keyword evidence="1" id="KW-0472">Membrane</keyword>